<feature type="domain" description="Rubredoxin-like" evidence="3">
    <location>
        <begin position="129"/>
        <end position="162"/>
    </location>
</feature>
<evidence type="ECO:0000259" key="4">
    <source>
        <dbReference type="PROSITE" id="PS50905"/>
    </source>
</evidence>
<dbReference type="GO" id="GO:0016491">
    <property type="term" value="F:oxidoreductase activity"/>
    <property type="evidence" value="ECO:0007669"/>
    <property type="project" value="InterPro"/>
</dbReference>
<feature type="domain" description="Ferritin-like diiron" evidence="4">
    <location>
        <begin position="1"/>
        <end position="127"/>
    </location>
</feature>
<dbReference type="PROSITE" id="PS50903">
    <property type="entry name" value="RUBREDOXIN_LIKE"/>
    <property type="match status" value="1"/>
</dbReference>
<dbReference type="AlphaFoldDB" id="K2QAA3"/>
<name>K2QAA3_METFP</name>
<evidence type="ECO:0000256" key="1">
    <source>
        <dbReference type="ARBA" id="ARBA00022448"/>
    </source>
</evidence>
<dbReference type="PROSITE" id="PS50905">
    <property type="entry name" value="FERRITIN_LIKE"/>
    <property type="match status" value="1"/>
</dbReference>
<accession>K2QAA3</accession>
<dbReference type="PANTHER" id="PTHR33746">
    <property type="entry name" value="RUBRERYTHRIN"/>
    <property type="match status" value="1"/>
</dbReference>
<proteinExistence type="predicted"/>
<dbReference type="Pfam" id="PF21349">
    <property type="entry name" value="RUBY_RBDX"/>
    <property type="match status" value="1"/>
</dbReference>
<evidence type="ECO:0000256" key="2">
    <source>
        <dbReference type="ARBA" id="ARBA00022982"/>
    </source>
</evidence>
<reference evidence="5 6" key="1">
    <citation type="journal article" date="2012" name="J. Bacteriol.">
        <title>Draft genome sequence of Methanobacterium formicicum DSM 3637, an archaebacterium isolated from the methane producer amoeba Pelomyxa palustris.</title>
        <authorList>
            <person name="Gutierrez G."/>
        </authorList>
    </citation>
    <scope>NUCLEOTIDE SEQUENCE [LARGE SCALE GENOMIC DNA]</scope>
    <source>
        <strain evidence="6">DSM 3637 / PP1</strain>
    </source>
</reference>
<gene>
    <name evidence="5" type="ORF">A994_11697</name>
</gene>
<organism evidence="5 6">
    <name type="scientific">Methanobacterium formicicum (strain DSM 3637 / PP1)</name>
    <dbReference type="NCBI Taxonomy" id="1204725"/>
    <lineage>
        <taxon>Archaea</taxon>
        <taxon>Methanobacteriati</taxon>
        <taxon>Methanobacteriota</taxon>
        <taxon>Methanomada group</taxon>
        <taxon>Methanobacteria</taxon>
        <taxon>Methanobacteriales</taxon>
        <taxon>Methanobacteriaceae</taxon>
        <taxon>Methanobacterium</taxon>
    </lineage>
</organism>
<dbReference type="Proteomes" id="UP000007360">
    <property type="component" value="Unassembled WGS sequence"/>
</dbReference>
<sequence length="163" mass="18319">MSTMDNLNEAFAGESKANRKYLAYAKKADEEGHPQVAKLFRAAAEAETVHAHNHLTVMSGIKTTEENLKDAIEGEIEEFEEMYPNFIEEAKADENEKAVWTFDVANQVEEIHAGLYQKALEALGNNEEVDYYVCRYCGNTVENEAPDVCPVCKALKSDFFNVD</sequence>
<dbReference type="CDD" id="cd01041">
    <property type="entry name" value="Rubrerythrin"/>
    <property type="match status" value="1"/>
</dbReference>
<dbReference type="OrthoDB" id="45654at2157"/>
<dbReference type="EMBL" id="AMPO01000012">
    <property type="protein sequence ID" value="EKF84856.1"/>
    <property type="molecule type" value="Genomic_DNA"/>
</dbReference>
<evidence type="ECO:0000313" key="6">
    <source>
        <dbReference type="Proteomes" id="UP000007360"/>
    </source>
</evidence>
<dbReference type="InterPro" id="IPR009040">
    <property type="entry name" value="Ferritin-like_diiron"/>
</dbReference>
<keyword evidence="2" id="KW-0249">Electron transport</keyword>
<dbReference type="PATRIC" id="fig|1204725.3.peg.2348"/>
<dbReference type="InterPro" id="IPR012347">
    <property type="entry name" value="Ferritin-like"/>
</dbReference>
<dbReference type="InterPro" id="IPR024934">
    <property type="entry name" value="Rubredoxin-like_dom"/>
</dbReference>
<evidence type="ECO:0000259" key="3">
    <source>
        <dbReference type="PROSITE" id="PS50903"/>
    </source>
</evidence>
<dbReference type="SUPFAM" id="SSF57802">
    <property type="entry name" value="Rubredoxin-like"/>
    <property type="match status" value="1"/>
</dbReference>
<comment type="caution">
    <text evidence="5">The sequence shown here is derived from an EMBL/GenBank/DDBJ whole genome shotgun (WGS) entry which is preliminary data.</text>
</comment>
<dbReference type="InterPro" id="IPR052753">
    <property type="entry name" value="Rbr2/Nigerythrin"/>
</dbReference>
<dbReference type="Gene3D" id="1.20.1260.10">
    <property type="match status" value="1"/>
</dbReference>
<evidence type="ECO:0000313" key="5">
    <source>
        <dbReference type="EMBL" id="EKF84856.1"/>
    </source>
</evidence>
<keyword evidence="1" id="KW-0813">Transport</keyword>
<keyword evidence="6" id="KW-1185">Reference proteome</keyword>
<dbReference type="RefSeq" id="WP_004031857.1">
    <property type="nucleotide sequence ID" value="NZ_AMPO01000012.1"/>
</dbReference>
<dbReference type="InterPro" id="IPR009078">
    <property type="entry name" value="Ferritin-like_SF"/>
</dbReference>
<protein>
    <submittedName>
        <fullName evidence="5">Rubrerythrin</fullName>
    </submittedName>
</protein>
<dbReference type="InterPro" id="IPR048574">
    <property type="entry name" value="RUBY_RBDX"/>
</dbReference>
<dbReference type="Pfam" id="PF02915">
    <property type="entry name" value="Rubrerythrin"/>
    <property type="match status" value="1"/>
</dbReference>
<dbReference type="InterPro" id="IPR003251">
    <property type="entry name" value="Rr_diiron-bd_dom"/>
</dbReference>
<dbReference type="PANTHER" id="PTHR33746:SF4">
    <property type="entry name" value="RUBRERYTHRIN"/>
    <property type="match status" value="1"/>
</dbReference>
<dbReference type="Gene3D" id="2.20.28.10">
    <property type="match status" value="1"/>
</dbReference>
<dbReference type="GO" id="GO:0005506">
    <property type="term" value="F:iron ion binding"/>
    <property type="evidence" value="ECO:0007669"/>
    <property type="project" value="InterPro"/>
</dbReference>
<dbReference type="SUPFAM" id="SSF47240">
    <property type="entry name" value="Ferritin-like"/>
    <property type="match status" value="1"/>
</dbReference>